<evidence type="ECO:0000313" key="2">
    <source>
        <dbReference type="EMBL" id="RAK96056.1"/>
    </source>
</evidence>
<sequence>MIPRATFDLTGKKPLYRLSSTAAPYPAYNQPRYGVASPAGTQSPQTPNPMPVNQTPSHPPAPQQGPGNTPQVLQHPLQQPQTPQLQTSHPPPNHAQSPAQFPQVLTPYKENGDGTGIADGNPHTARRRGRMLFDHELIILFKGCVERKDMYLNDPNRAVFWDNVAGYMNQLTGRHFSSSSYQQIVTDRSIERRKRRRDVANGQGKAEPTSALTAAIDQWIAMEDQLLRRETSENTPLLQKRPAPDVPNTQDADRAKRFRPQPTTGALPNPPETRYEVGINDVTQALAQEVRDLRQEMGVMHQKLDMILQAVRELKEK</sequence>
<dbReference type="EMBL" id="KZ824481">
    <property type="protein sequence ID" value="RAK96056.1"/>
    <property type="molecule type" value="Genomic_DNA"/>
</dbReference>
<dbReference type="GeneID" id="37219438"/>
<evidence type="ECO:0000313" key="3">
    <source>
        <dbReference type="Proteomes" id="UP000249402"/>
    </source>
</evidence>
<reference evidence="2 3" key="1">
    <citation type="submission" date="2018-02" db="EMBL/GenBank/DDBJ databases">
        <title>The genomes of Aspergillus section Nigri reveals drivers in fungal speciation.</title>
        <authorList>
            <consortium name="DOE Joint Genome Institute"/>
            <person name="Vesth T.C."/>
            <person name="Nybo J."/>
            <person name="Theobald S."/>
            <person name="Brandl J."/>
            <person name="Frisvad J.C."/>
            <person name="Nielsen K.F."/>
            <person name="Lyhne E.K."/>
            <person name="Kogle M.E."/>
            <person name="Kuo A."/>
            <person name="Riley R."/>
            <person name="Clum A."/>
            <person name="Nolan M."/>
            <person name="Lipzen A."/>
            <person name="Salamov A."/>
            <person name="Henrissat B."/>
            <person name="Wiebenga A."/>
            <person name="De vries R.P."/>
            <person name="Grigoriev I.V."/>
            <person name="Mortensen U.H."/>
            <person name="Andersen M.R."/>
            <person name="Baker S.E."/>
        </authorList>
    </citation>
    <scope>NUCLEOTIDE SEQUENCE [LARGE SCALE GENOMIC DNA]</scope>
    <source>
        <strain evidence="2 3">CBS 121593</strain>
    </source>
</reference>
<dbReference type="Proteomes" id="UP000249402">
    <property type="component" value="Unassembled WGS sequence"/>
</dbReference>
<dbReference type="AlphaFoldDB" id="A0A395GL79"/>
<dbReference type="RefSeq" id="XP_025570384.1">
    <property type="nucleotide sequence ID" value="XM_025714573.1"/>
</dbReference>
<evidence type="ECO:0000256" key="1">
    <source>
        <dbReference type="SAM" id="MobiDB-lite"/>
    </source>
</evidence>
<keyword evidence="3" id="KW-1185">Reference proteome</keyword>
<organism evidence="2 3">
    <name type="scientific">Aspergillus ibericus CBS 121593</name>
    <dbReference type="NCBI Taxonomy" id="1448316"/>
    <lineage>
        <taxon>Eukaryota</taxon>
        <taxon>Fungi</taxon>
        <taxon>Dikarya</taxon>
        <taxon>Ascomycota</taxon>
        <taxon>Pezizomycotina</taxon>
        <taxon>Eurotiomycetes</taxon>
        <taxon>Eurotiomycetidae</taxon>
        <taxon>Eurotiales</taxon>
        <taxon>Aspergillaceae</taxon>
        <taxon>Aspergillus</taxon>
        <taxon>Aspergillus subgen. Circumdati</taxon>
    </lineage>
</organism>
<feature type="compositionally biased region" description="Low complexity" evidence="1">
    <location>
        <begin position="69"/>
        <end position="88"/>
    </location>
</feature>
<protein>
    <submittedName>
        <fullName evidence="2">Uncharacterized protein</fullName>
    </submittedName>
</protein>
<gene>
    <name evidence="2" type="ORF">BO80DRAFT_243872</name>
</gene>
<proteinExistence type="predicted"/>
<name>A0A395GL79_9EURO</name>
<dbReference type="OrthoDB" id="4493732at2759"/>
<feature type="region of interest" description="Disordered" evidence="1">
    <location>
        <begin position="233"/>
        <end position="272"/>
    </location>
</feature>
<feature type="region of interest" description="Disordered" evidence="1">
    <location>
        <begin position="1"/>
        <end position="99"/>
    </location>
</feature>
<dbReference type="VEuPathDB" id="FungiDB:BO80DRAFT_243872"/>
<accession>A0A395GL79</accession>
<feature type="compositionally biased region" description="Polar residues" evidence="1">
    <location>
        <begin position="39"/>
        <end position="56"/>
    </location>
</feature>
<dbReference type="STRING" id="1448316.A0A395GL79"/>